<dbReference type="GO" id="GO:0009223">
    <property type="term" value="P:pyrimidine deoxyribonucleotide catabolic process"/>
    <property type="evidence" value="ECO:0007669"/>
    <property type="project" value="TreeGrafter"/>
</dbReference>
<comment type="caution">
    <text evidence="2">The sequence shown here is derived from an EMBL/GenBank/DDBJ whole genome shotgun (WGS) entry which is preliminary data.</text>
</comment>
<dbReference type="SFLD" id="SFLDG01126">
    <property type="entry name" value="C1.2:_Nucleotidase_Like"/>
    <property type="match status" value="1"/>
</dbReference>
<dbReference type="SUPFAM" id="SSF56784">
    <property type="entry name" value="HAD-like"/>
    <property type="match status" value="1"/>
</dbReference>
<dbReference type="AlphaFoldDB" id="A0AAN8K2J5"/>
<sequence>MKKPPTQDKTDIMSRRTKQTYDYGQKNLCVLLDLDQVLADFEGHFITKFREKFPDDRFVQLDERKGFYIKDQYEKLDRNLGDKVRAVYIEKGFFLDLPEIKGAIPAAREMAAMDGVDVFICSSPLTEYQNCLSEKFEWVEKHLGPEWLDRIIIAKDKTVINGHILIDDRPYINGSCKSPAWKHIVFTAHHNRHVEGRQRLDNWTDGTWRDIIEDFKKRI</sequence>
<keyword evidence="3" id="KW-1185">Reference proteome</keyword>
<dbReference type="PANTHER" id="PTHR16504">
    <property type="entry name" value="5'(3')-DEOXYRIBONUCLEOTIDASE"/>
    <property type="match status" value="1"/>
</dbReference>
<dbReference type="EMBL" id="JAZGQO010000004">
    <property type="protein sequence ID" value="KAK6187885.1"/>
    <property type="molecule type" value="Genomic_DNA"/>
</dbReference>
<reference evidence="2 3" key="1">
    <citation type="submission" date="2024-01" db="EMBL/GenBank/DDBJ databases">
        <title>The genome of the rayed Mediterranean limpet Patella caerulea (Linnaeus, 1758).</title>
        <authorList>
            <person name="Anh-Thu Weber A."/>
            <person name="Halstead-Nussloch G."/>
        </authorList>
    </citation>
    <scope>NUCLEOTIDE SEQUENCE [LARGE SCALE GENOMIC DNA]</scope>
    <source>
        <strain evidence="2">AATW-2023a</strain>
        <tissue evidence="2">Whole specimen</tissue>
    </source>
</reference>
<accession>A0AAN8K2J5</accession>
<dbReference type="SFLD" id="SFLDS00003">
    <property type="entry name" value="Haloacid_Dehalogenase"/>
    <property type="match status" value="1"/>
</dbReference>
<dbReference type="GO" id="GO:0005739">
    <property type="term" value="C:mitochondrion"/>
    <property type="evidence" value="ECO:0007669"/>
    <property type="project" value="TreeGrafter"/>
</dbReference>
<dbReference type="InterPro" id="IPR023214">
    <property type="entry name" value="HAD_sf"/>
</dbReference>
<dbReference type="Gene3D" id="3.40.50.1000">
    <property type="entry name" value="HAD superfamily/HAD-like"/>
    <property type="match status" value="1"/>
</dbReference>
<dbReference type="PANTHER" id="PTHR16504:SF4">
    <property type="entry name" value="5'(3')-DEOXYRIBONUCLEOTIDASE"/>
    <property type="match status" value="1"/>
</dbReference>
<feature type="active site" description="Nucleophile" evidence="1">
    <location>
        <position position="33"/>
    </location>
</feature>
<organism evidence="2 3">
    <name type="scientific">Patella caerulea</name>
    <name type="common">Rayed Mediterranean limpet</name>
    <dbReference type="NCBI Taxonomy" id="87958"/>
    <lineage>
        <taxon>Eukaryota</taxon>
        <taxon>Metazoa</taxon>
        <taxon>Spiralia</taxon>
        <taxon>Lophotrochozoa</taxon>
        <taxon>Mollusca</taxon>
        <taxon>Gastropoda</taxon>
        <taxon>Patellogastropoda</taxon>
        <taxon>Patelloidea</taxon>
        <taxon>Patellidae</taxon>
        <taxon>Patella</taxon>
    </lineage>
</organism>
<evidence type="ECO:0000256" key="1">
    <source>
        <dbReference type="PIRSR" id="PIRSR610708-1"/>
    </source>
</evidence>
<evidence type="ECO:0000313" key="3">
    <source>
        <dbReference type="Proteomes" id="UP001347796"/>
    </source>
</evidence>
<feature type="active site" description="Proton donor" evidence="1">
    <location>
        <position position="35"/>
    </location>
</feature>
<name>A0AAN8K2J5_PATCE</name>
<dbReference type="InterPro" id="IPR036412">
    <property type="entry name" value="HAD-like_sf"/>
</dbReference>
<dbReference type="Gene3D" id="1.10.40.40">
    <property type="entry name" value="Deoxyribonucleotidase, domain 2"/>
    <property type="match status" value="1"/>
</dbReference>
<evidence type="ECO:0000313" key="2">
    <source>
        <dbReference type="EMBL" id="KAK6187885.1"/>
    </source>
</evidence>
<dbReference type="SFLD" id="SFLDG01145">
    <property type="entry name" value="C1.2.1"/>
    <property type="match status" value="1"/>
</dbReference>
<proteinExistence type="predicted"/>
<gene>
    <name evidence="2" type="ORF">SNE40_005815</name>
</gene>
<dbReference type="Proteomes" id="UP001347796">
    <property type="component" value="Unassembled WGS sequence"/>
</dbReference>
<dbReference type="GO" id="GO:0008253">
    <property type="term" value="F:5'-nucleotidase activity"/>
    <property type="evidence" value="ECO:0007669"/>
    <property type="project" value="InterPro"/>
</dbReference>
<protein>
    <submittedName>
        <fullName evidence="2">Uncharacterized protein</fullName>
    </submittedName>
</protein>
<dbReference type="InterPro" id="IPR010708">
    <property type="entry name" value="5'(3')-deoxyribonucleotidase"/>
</dbReference>
<dbReference type="Pfam" id="PF06941">
    <property type="entry name" value="NT5C"/>
    <property type="match status" value="1"/>
</dbReference>